<gene>
    <name evidence="2" type="ORF">NDI76_12200</name>
</gene>
<name>A0ABU2GFF2_9EURY</name>
<accession>A0ABU2GFF2</accession>
<evidence type="ECO:0000313" key="2">
    <source>
        <dbReference type="EMBL" id="MDS0299504.1"/>
    </source>
</evidence>
<reference evidence="2 3" key="1">
    <citation type="submission" date="2022-06" db="EMBL/GenBank/DDBJ databases">
        <title>Halogeometricum sp. a new haloarchaeum isolate from saline soil.</title>
        <authorList>
            <person name="Strakova D."/>
            <person name="Galisteo C."/>
            <person name="Sanchez-Porro C."/>
            <person name="Ventosa A."/>
        </authorList>
    </citation>
    <scope>NUCLEOTIDE SEQUENCE [LARGE SCALE GENOMIC DNA]</scope>
    <source>
        <strain evidence="2 3">S1BR25-6</strain>
    </source>
</reference>
<feature type="region of interest" description="Disordered" evidence="1">
    <location>
        <begin position="70"/>
        <end position="95"/>
    </location>
</feature>
<dbReference type="Proteomes" id="UP001257060">
    <property type="component" value="Unassembled WGS sequence"/>
</dbReference>
<protein>
    <submittedName>
        <fullName evidence="2">Uncharacterized protein</fullName>
    </submittedName>
</protein>
<comment type="caution">
    <text evidence="2">The sequence shown here is derived from an EMBL/GenBank/DDBJ whole genome shotgun (WGS) entry which is preliminary data.</text>
</comment>
<evidence type="ECO:0000313" key="3">
    <source>
        <dbReference type="Proteomes" id="UP001257060"/>
    </source>
</evidence>
<sequence length="95" mass="10286">MTQYERASGPSLWLRPNRTEPNAQHTETDRYGVSVVRDVEEECTPFAHAKGFEDARRVADAFIGAYEDAAGGSGDPIEAGREAAQSAEVAETASR</sequence>
<dbReference type="EMBL" id="JAMQOP010000002">
    <property type="protein sequence ID" value="MDS0299504.1"/>
    <property type="molecule type" value="Genomic_DNA"/>
</dbReference>
<organism evidence="2 3">
    <name type="scientific">Halogeometricum salsisoli</name>
    <dbReference type="NCBI Taxonomy" id="2950536"/>
    <lineage>
        <taxon>Archaea</taxon>
        <taxon>Methanobacteriati</taxon>
        <taxon>Methanobacteriota</taxon>
        <taxon>Stenosarchaea group</taxon>
        <taxon>Halobacteria</taxon>
        <taxon>Halobacteriales</taxon>
        <taxon>Haloferacaceae</taxon>
        <taxon>Halogeometricum</taxon>
    </lineage>
</organism>
<keyword evidence="3" id="KW-1185">Reference proteome</keyword>
<feature type="region of interest" description="Disordered" evidence="1">
    <location>
        <begin position="1"/>
        <end position="29"/>
    </location>
</feature>
<evidence type="ECO:0000256" key="1">
    <source>
        <dbReference type="SAM" id="MobiDB-lite"/>
    </source>
</evidence>
<proteinExistence type="predicted"/>
<dbReference type="RefSeq" id="WP_310924358.1">
    <property type="nucleotide sequence ID" value="NZ_JAMQOP010000002.1"/>
</dbReference>